<gene>
    <name evidence="1" type="ORF">LA76x_5116</name>
</gene>
<name>A0A0S2FIC1_LYSAN</name>
<reference evidence="1 2" key="1">
    <citation type="journal article" date="2015" name="BMC Genomics">
        <title>Comparative genomics and metabolic profiling of the genus Lysobacter.</title>
        <authorList>
            <person name="de Bruijn I."/>
            <person name="Cheng X."/>
            <person name="de Jager V."/>
            <person name="Exposito R.G."/>
            <person name="Watrous J."/>
            <person name="Patel N."/>
            <person name="Postma J."/>
            <person name="Dorrestein P.C."/>
            <person name="Kobayashi D."/>
            <person name="Raaijmakers J.M."/>
        </authorList>
    </citation>
    <scope>NUCLEOTIDE SEQUENCE [LARGE SCALE GENOMIC DNA]</scope>
    <source>
        <strain evidence="1 2">76</strain>
    </source>
</reference>
<organism evidence="1 2">
    <name type="scientific">Lysobacter antibioticus</name>
    <dbReference type="NCBI Taxonomy" id="84531"/>
    <lineage>
        <taxon>Bacteria</taxon>
        <taxon>Pseudomonadati</taxon>
        <taxon>Pseudomonadota</taxon>
        <taxon>Gammaproteobacteria</taxon>
        <taxon>Lysobacterales</taxon>
        <taxon>Lysobacteraceae</taxon>
        <taxon>Lysobacter</taxon>
    </lineage>
</organism>
<keyword evidence="2" id="KW-1185">Reference proteome</keyword>
<dbReference type="EMBL" id="CP011129">
    <property type="protein sequence ID" value="ALN83218.1"/>
    <property type="molecule type" value="Genomic_DNA"/>
</dbReference>
<dbReference type="PATRIC" id="fig|84531.8.peg.5125"/>
<accession>A0A0S2FIC1</accession>
<proteinExistence type="predicted"/>
<evidence type="ECO:0000313" key="2">
    <source>
        <dbReference type="Proteomes" id="UP000060787"/>
    </source>
</evidence>
<evidence type="ECO:0000313" key="1">
    <source>
        <dbReference type="EMBL" id="ALN83218.1"/>
    </source>
</evidence>
<dbReference type="Proteomes" id="UP000060787">
    <property type="component" value="Chromosome"/>
</dbReference>
<protein>
    <submittedName>
        <fullName evidence="1">Uncharacterized protein</fullName>
    </submittedName>
</protein>
<sequence>MPHHNPYAIVAAQGTVPLIEVFRAAESSIADANRGEPRALDARRFRTAAPARFCSRSSRKGIAMKPASTGSIAKTRFWSMALLLIGGSMATEASAQLVVNDPVNLTAHMQQIAEDAVEFGKEAKRWNDTYSHYQQQLIKLQRLNFDSPQMADTFPLRPDDYGLQDMCPAGGEGGGVRERMTGLLRQIAPKMDGNIVEEQKAICQRMVLAENAKYNESVRMLKTLIQRNQQFQQIEAQRDGASSNQGALAANDNEAQRFMVRTSMDLDYWQARMKAYNDYIESLKWDQSRLAKRALQGNRGSLLGQVVQAAALKAALSK</sequence>
<dbReference type="eggNOG" id="ENOG5033V4I">
    <property type="taxonomic scope" value="Bacteria"/>
</dbReference>
<dbReference type="KEGG" id="lab:LA76x_5116"/>
<dbReference type="AlphaFoldDB" id="A0A0S2FIC1"/>